<sequence>MKSEKLDLFKDIAYKVLSINRLTGTDGHKKAHKLIESFFEQLSCPYEKETFGVNMYIPKEAWIEAEGERIDCVAYIGSKEMEREAYVKRDYWEGDIALIPDLTRDKAIEAQKRGAIAILTYREEAVDGYVYGGYMGVDIPILSLQRDHVKKIEDYRIKLFVKSKEETVQGQNWIMEIGRGPVIYLIAHMDTVHSVYGAMDNGVAFLFLLFLYEELRERYNTPYRLRFLISDARELGLEGVRHHLKKEPRHVYYCINLEGIGWYNPCVIYEDSGGYNGERINQLFYKHVEDLKMPIEFRRAKDLDGDHIPFKEKGVQSLFLTSHPFTLRHTQYDNYDAINWDMVVMWYEVILSFLRRFHKL</sequence>
<comment type="caution">
    <text evidence="5">The sequence shown here is derived from an EMBL/GenBank/DDBJ whole genome shotgun (WGS) entry which is preliminary data.</text>
</comment>
<accession>A0A7C2V894</accession>
<dbReference type="PANTHER" id="PTHR12283">
    <property type="entry name" value="GLUTAMINYL-PEPTIDE CYCLOTRANSFERASE"/>
    <property type="match status" value="1"/>
</dbReference>
<dbReference type="Pfam" id="PF04389">
    <property type="entry name" value="Peptidase_M28"/>
    <property type="match status" value="1"/>
</dbReference>
<evidence type="ECO:0000259" key="4">
    <source>
        <dbReference type="Pfam" id="PF04389"/>
    </source>
</evidence>
<keyword evidence="3" id="KW-0012">Acyltransferase</keyword>
<dbReference type="GO" id="GO:0016603">
    <property type="term" value="F:glutaminyl-peptide cyclotransferase activity"/>
    <property type="evidence" value="ECO:0007669"/>
    <property type="project" value="TreeGrafter"/>
</dbReference>
<dbReference type="PROSITE" id="PS00758">
    <property type="entry name" value="ARGE_DAPE_CPG2_1"/>
    <property type="match status" value="1"/>
</dbReference>
<dbReference type="AlphaFoldDB" id="A0A7C2V894"/>
<feature type="domain" description="Peptidase M28" evidence="4">
    <location>
        <begin position="182"/>
        <end position="353"/>
    </location>
</feature>
<name>A0A7C2V894_9AQUI</name>
<dbReference type="SUPFAM" id="SSF53187">
    <property type="entry name" value="Zn-dependent exopeptidases"/>
    <property type="match status" value="1"/>
</dbReference>
<dbReference type="Gene3D" id="3.40.630.10">
    <property type="entry name" value="Zn peptidases"/>
    <property type="match status" value="1"/>
</dbReference>
<keyword evidence="2" id="KW-0378">Hydrolase</keyword>
<dbReference type="InterPro" id="IPR007484">
    <property type="entry name" value="Peptidase_M28"/>
</dbReference>
<dbReference type="GO" id="GO:0008270">
    <property type="term" value="F:zinc ion binding"/>
    <property type="evidence" value="ECO:0007669"/>
    <property type="project" value="TreeGrafter"/>
</dbReference>
<protein>
    <submittedName>
        <fullName evidence="5">M28 family peptidase</fullName>
    </submittedName>
</protein>
<evidence type="ECO:0000256" key="3">
    <source>
        <dbReference type="ARBA" id="ARBA00023315"/>
    </source>
</evidence>
<proteinExistence type="predicted"/>
<dbReference type="EMBL" id="DSFP01000076">
    <property type="protein sequence ID" value="HEW46781.1"/>
    <property type="molecule type" value="Genomic_DNA"/>
</dbReference>
<dbReference type="InterPro" id="IPR040234">
    <property type="entry name" value="QC/QCL"/>
</dbReference>
<evidence type="ECO:0000256" key="2">
    <source>
        <dbReference type="ARBA" id="ARBA00022801"/>
    </source>
</evidence>
<dbReference type="PANTHER" id="PTHR12283:SF6">
    <property type="entry name" value="GLUTAMINYL-PEPTIDE CYCLOTRANSFERASE-RELATED"/>
    <property type="match status" value="1"/>
</dbReference>
<keyword evidence="1" id="KW-0808">Transferase</keyword>
<dbReference type="Gene3D" id="3.50.30.30">
    <property type="match status" value="1"/>
</dbReference>
<evidence type="ECO:0000313" key="5">
    <source>
        <dbReference type="EMBL" id="HEW46781.1"/>
    </source>
</evidence>
<dbReference type="InterPro" id="IPR001261">
    <property type="entry name" value="ArgE/DapE_CS"/>
</dbReference>
<organism evidence="5">
    <name type="scientific">Hydrogenobacter sp</name>
    <dbReference type="NCBI Taxonomy" id="2152829"/>
    <lineage>
        <taxon>Bacteria</taxon>
        <taxon>Pseudomonadati</taxon>
        <taxon>Aquificota</taxon>
        <taxon>Aquificia</taxon>
        <taxon>Aquificales</taxon>
        <taxon>Aquificaceae</taxon>
        <taxon>Hydrogenobacter</taxon>
    </lineage>
</organism>
<reference evidence="5" key="1">
    <citation type="journal article" date="2020" name="mSystems">
        <title>Genome- and Community-Level Interaction Insights into Carbon Utilization and Element Cycling Functions of Hydrothermarchaeota in Hydrothermal Sediment.</title>
        <authorList>
            <person name="Zhou Z."/>
            <person name="Liu Y."/>
            <person name="Xu W."/>
            <person name="Pan J."/>
            <person name="Luo Z.H."/>
            <person name="Li M."/>
        </authorList>
    </citation>
    <scope>NUCLEOTIDE SEQUENCE [LARGE SCALE GENOMIC DNA]</scope>
    <source>
        <strain evidence="5">SpSt-132</strain>
    </source>
</reference>
<evidence type="ECO:0000256" key="1">
    <source>
        <dbReference type="ARBA" id="ARBA00022679"/>
    </source>
</evidence>
<gene>
    <name evidence="5" type="ORF">ENO47_09030</name>
</gene>